<protein>
    <recommendedName>
        <fullName evidence="7">Large ribosomal subunit protein uL11</fullName>
    </recommendedName>
</protein>
<keyword evidence="4 7" id="KW-0694">RNA-binding</keyword>
<dbReference type="InterPro" id="IPR036769">
    <property type="entry name" value="Ribosomal_uL11_C_sf"/>
</dbReference>
<dbReference type="HAMAP" id="MF_00736">
    <property type="entry name" value="Ribosomal_uL11"/>
    <property type="match status" value="1"/>
</dbReference>
<dbReference type="PANTHER" id="PTHR11661:SF1">
    <property type="entry name" value="LARGE RIBOSOMAL SUBUNIT PROTEIN UL11M"/>
    <property type="match status" value="1"/>
</dbReference>
<dbReference type="InterPro" id="IPR000911">
    <property type="entry name" value="Ribosomal_uL11"/>
</dbReference>
<dbReference type="AlphaFoldDB" id="A0A1F4VZ74"/>
<dbReference type="InterPro" id="IPR036796">
    <property type="entry name" value="Ribosomal_uL11_N_sf"/>
</dbReference>
<evidence type="ECO:0000256" key="2">
    <source>
        <dbReference type="ARBA" id="ARBA00022481"/>
    </source>
</evidence>
<evidence type="ECO:0000256" key="8">
    <source>
        <dbReference type="RuleBase" id="RU003978"/>
    </source>
</evidence>
<dbReference type="FunFam" id="1.10.10.250:FF:000001">
    <property type="entry name" value="50S ribosomal protein L11"/>
    <property type="match status" value="1"/>
</dbReference>
<dbReference type="InterPro" id="IPR020783">
    <property type="entry name" value="Ribosomal_uL11_C"/>
</dbReference>
<dbReference type="Gene3D" id="3.30.1550.10">
    <property type="entry name" value="Ribosomal protein L11/L12, N-terminal domain"/>
    <property type="match status" value="1"/>
</dbReference>
<dbReference type="SUPFAM" id="SSF54747">
    <property type="entry name" value="Ribosomal L11/L12e N-terminal domain"/>
    <property type="match status" value="1"/>
</dbReference>
<reference evidence="12 13" key="1">
    <citation type="journal article" date="2016" name="Nat. Commun.">
        <title>Thousands of microbial genomes shed light on interconnected biogeochemical processes in an aquifer system.</title>
        <authorList>
            <person name="Anantharaman K."/>
            <person name="Brown C.T."/>
            <person name="Hug L.A."/>
            <person name="Sharon I."/>
            <person name="Castelle C.J."/>
            <person name="Probst A.J."/>
            <person name="Thomas B.C."/>
            <person name="Singh A."/>
            <person name="Wilkins M.J."/>
            <person name="Karaoz U."/>
            <person name="Brodie E.L."/>
            <person name="Williams K.H."/>
            <person name="Hubbard S.S."/>
            <person name="Banfield J.F."/>
        </authorList>
    </citation>
    <scope>NUCLEOTIDE SEQUENCE [LARGE SCALE GENOMIC DNA]</scope>
</reference>
<dbReference type="STRING" id="1802628.A2890_00545"/>
<comment type="subunit">
    <text evidence="7">Part of the ribosomal stalk of the 50S ribosomal subunit. Interacts with L10 and the large rRNA to form the base of the stalk. L10 forms an elongated spine to which L12 dimers bind in a sequential fashion forming a multimeric L10(L12)X complex.</text>
</comment>
<dbReference type="InterPro" id="IPR020784">
    <property type="entry name" value="Ribosomal_uL11_N"/>
</dbReference>
<dbReference type="PANTHER" id="PTHR11661">
    <property type="entry name" value="60S RIBOSOMAL PROTEIN L12"/>
    <property type="match status" value="1"/>
</dbReference>
<comment type="similarity">
    <text evidence="1 7 8">Belongs to the universal ribosomal protein uL11 family.</text>
</comment>
<dbReference type="FunFam" id="3.30.1550.10:FF:000005">
    <property type="entry name" value="50S ribosomal protein L11"/>
    <property type="match status" value="1"/>
</dbReference>
<evidence type="ECO:0000256" key="3">
    <source>
        <dbReference type="ARBA" id="ARBA00022730"/>
    </source>
</evidence>
<accession>A0A1F4VZ74</accession>
<feature type="domain" description="Large ribosomal subunit protein uL11 N-terminal" evidence="11">
    <location>
        <begin position="9"/>
        <end position="66"/>
    </location>
</feature>
<dbReference type="EMBL" id="MEVL01000009">
    <property type="protein sequence ID" value="OGC62464.1"/>
    <property type="molecule type" value="Genomic_DNA"/>
</dbReference>
<evidence type="ECO:0000313" key="13">
    <source>
        <dbReference type="Proteomes" id="UP000176967"/>
    </source>
</evidence>
<dbReference type="NCBIfam" id="TIGR01632">
    <property type="entry name" value="L11_bact"/>
    <property type="match status" value="1"/>
</dbReference>
<dbReference type="Pfam" id="PF00298">
    <property type="entry name" value="Ribosomal_L11"/>
    <property type="match status" value="1"/>
</dbReference>
<evidence type="ECO:0000256" key="6">
    <source>
        <dbReference type="ARBA" id="ARBA00023274"/>
    </source>
</evidence>
<sequence>MAKKVKATVKINISAGAATPAPPVGPALGQHGVAIMDFCKAYNEKTAHLRGQVIPAVVTIYEDRTFTFVTKTPPTSALIKKAAGVEKGSGAVPKEKAGKITRQQAREIAEQKMADLNAKDIESAIKIIEGQARSMGIDVEG</sequence>
<evidence type="ECO:0000259" key="10">
    <source>
        <dbReference type="Pfam" id="PF00298"/>
    </source>
</evidence>
<evidence type="ECO:0000313" key="12">
    <source>
        <dbReference type="EMBL" id="OGC62464.1"/>
    </source>
</evidence>
<keyword evidence="2 7" id="KW-0488">Methylation</keyword>
<dbReference type="Pfam" id="PF03946">
    <property type="entry name" value="Ribosomal_L11_N"/>
    <property type="match status" value="1"/>
</dbReference>
<keyword evidence="3 7" id="KW-0699">rRNA-binding</keyword>
<keyword evidence="5 7" id="KW-0689">Ribosomal protein</keyword>
<evidence type="ECO:0000256" key="4">
    <source>
        <dbReference type="ARBA" id="ARBA00022884"/>
    </source>
</evidence>
<dbReference type="GO" id="GO:0006412">
    <property type="term" value="P:translation"/>
    <property type="evidence" value="ECO:0007669"/>
    <property type="project" value="UniProtKB-UniRule"/>
</dbReference>
<feature type="domain" description="Large ribosomal subunit protein uL11 C-terminal" evidence="10">
    <location>
        <begin position="71"/>
        <end position="139"/>
    </location>
</feature>
<comment type="caution">
    <text evidence="12">The sequence shown here is derived from an EMBL/GenBank/DDBJ whole genome shotgun (WGS) entry which is preliminary data.</text>
</comment>
<evidence type="ECO:0000256" key="9">
    <source>
        <dbReference type="RuleBase" id="RU003979"/>
    </source>
</evidence>
<organism evidence="12 13">
    <name type="scientific">candidate division WWE3 bacterium RIFCSPLOWO2_01_FULL_53_14</name>
    <dbReference type="NCBI Taxonomy" id="1802628"/>
    <lineage>
        <taxon>Bacteria</taxon>
        <taxon>Katanobacteria</taxon>
    </lineage>
</organism>
<name>A0A1F4VZ74_UNCKA</name>
<keyword evidence="6 7" id="KW-0687">Ribonucleoprotein</keyword>
<dbReference type="Gene3D" id="1.10.10.250">
    <property type="entry name" value="Ribosomal protein L11, C-terminal domain"/>
    <property type="match status" value="1"/>
</dbReference>
<gene>
    <name evidence="7" type="primary">rplK</name>
    <name evidence="12" type="ORF">A2890_00545</name>
</gene>
<dbReference type="SUPFAM" id="SSF46906">
    <property type="entry name" value="Ribosomal protein L11, C-terminal domain"/>
    <property type="match status" value="1"/>
</dbReference>
<evidence type="ECO:0000256" key="5">
    <source>
        <dbReference type="ARBA" id="ARBA00022980"/>
    </source>
</evidence>
<dbReference type="Proteomes" id="UP000176967">
    <property type="component" value="Unassembled WGS sequence"/>
</dbReference>
<evidence type="ECO:0000259" key="11">
    <source>
        <dbReference type="Pfam" id="PF03946"/>
    </source>
</evidence>
<evidence type="ECO:0000256" key="1">
    <source>
        <dbReference type="ARBA" id="ARBA00010537"/>
    </source>
</evidence>
<comment type="PTM">
    <text evidence="7 9">One or more lysine residues are methylated.</text>
</comment>
<evidence type="ECO:0000256" key="7">
    <source>
        <dbReference type="HAMAP-Rule" id="MF_00736"/>
    </source>
</evidence>
<proteinExistence type="inferred from homology"/>
<dbReference type="CDD" id="cd00349">
    <property type="entry name" value="Ribosomal_L11"/>
    <property type="match status" value="1"/>
</dbReference>
<dbReference type="SMART" id="SM00649">
    <property type="entry name" value="RL11"/>
    <property type="match status" value="1"/>
</dbReference>
<dbReference type="InterPro" id="IPR006519">
    <property type="entry name" value="Ribosomal_uL11_bac-typ"/>
</dbReference>
<dbReference type="GO" id="GO:0003735">
    <property type="term" value="F:structural constituent of ribosome"/>
    <property type="evidence" value="ECO:0007669"/>
    <property type="project" value="InterPro"/>
</dbReference>
<dbReference type="GO" id="GO:0022625">
    <property type="term" value="C:cytosolic large ribosomal subunit"/>
    <property type="evidence" value="ECO:0007669"/>
    <property type="project" value="TreeGrafter"/>
</dbReference>
<dbReference type="GO" id="GO:0070180">
    <property type="term" value="F:large ribosomal subunit rRNA binding"/>
    <property type="evidence" value="ECO:0007669"/>
    <property type="project" value="UniProtKB-UniRule"/>
</dbReference>
<comment type="function">
    <text evidence="7 9">Forms part of the ribosomal stalk which helps the ribosome interact with GTP-bound translation factors.</text>
</comment>